<dbReference type="PIRSF" id="PIRSF006470">
    <property type="entry name" value="DctB"/>
    <property type="match status" value="1"/>
</dbReference>
<dbReference type="Gene3D" id="3.40.190.170">
    <property type="entry name" value="Bacterial extracellular solute-binding protein, family 7"/>
    <property type="match status" value="1"/>
</dbReference>
<evidence type="ECO:0000256" key="2">
    <source>
        <dbReference type="ARBA" id="ARBA00022448"/>
    </source>
</evidence>
<feature type="chain" id="PRO_5047243058" evidence="4">
    <location>
        <begin position="23"/>
        <end position="338"/>
    </location>
</feature>
<dbReference type="NCBIfam" id="TIGR00787">
    <property type="entry name" value="dctP"/>
    <property type="match status" value="1"/>
</dbReference>
<comment type="similarity">
    <text evidence="1">Belongs to the bacterial solute-binding protein 7 family.</text>
</comment>
<dbReference type="InterPro" id="IPR004682">
    <property type="entry name" value="TRAP_DctP"/>
</dbReference>
<protein>
    <submittedName>
        <fullName evidence="5">C4-dicarboxylate-binding periplasmic protein DctP</fullName>
    </submittedName>
</protein>
<evidence type="ECO:0000313" key="6">
    <source>
        <dbReference type="Proteomes" id="UP000637980"/>
    </source>
</evidence>
<dbReference type="PANTHER" id="PTHR33376:SF7">
    <property type="entry name" value="C4-DICARBOXYLATE-BINDING PROTEIN DCTB"/>
    <property type="match status" value="1"/>
</dbReference>
<dbReference type="Pfam" id="PF03480">
    <property type="entry name" value="DctP"/>
    <property type="match status" value="1"/>
</dbReference>
<gene>
    <name evidence="5" type="primary">dctP</name>
    <name evidence="5" type="ORF">GCM10007094_28730</name>
</gene>
<dbReference type="InterPro" id="IPR038404">
    <property type="entry name" value="TRAP_DctP_sf"/>
</dbReference>
<evidence type="ECO:0000256" key="4">
    <source>
        <dbReference type="SAM" id="SignalP"/>
    </source>
</evidence>
<dbReference type="NCBIfam" id="NF037995">
    <property type="entry name" value="TRAP_S1"/>
    <property type="match status" value="1"/>
</dbReference>
<sequence>MWRTFAAISLAMVLGSAAPAFAQEPCKPGELVINFSHVVQSTVDPKGDFATMLAERVNTEMDGKACMQVFPYSQLFDDDQVMEAMLMGDMEIAAPSLSKLEAYTHRYRVFDLPFLFEDIDAVDRFTQSEKGQELLQAMSDEYGVVGLGYLYEGLKHLSAGRPLVVPSDANRLKFPVQNSDVSVAMIEAMGASAQKLEFREVYGALQIGVVDGQENSYSNILTSRFFEVQDGVTETNHQLLAYVVFAHQVWLDSLDADVREQFLTIFNETLQEANAQAAKTNEENRQRLIDVGYAVRELTPEQRAKWVDLMRPVWRKFEEEIGVDLIEAAEAANQSKPD</sequence>
<evidence type="ECO:0000256" key="3">
    <source>
        <dbReference type="ARBA" id="ARBA00022729"/>
    </source>
</evidence>
<evidence type="ECO:0000313" key="5">
    <source>
        <dbReference type="EMBL" id="GHB37662.1"/>
    </source>
</evidence>
<evidence type="ECO:0000256" key="1">
    <source>
        <dbReference type="ARBA" id="ARBA00009023"/>
    </source>
</evidence>
<keyword evidence="2" id="KW-0813">Transport</keyword>
<dbReference type="InterPro" id="IPR018389">
    <property type="entry name" value="DctP_fam"/>
</dbReference>
<proteinExistence type="inferred from homology"/>
<dbReference type="EMBL" id="BMXE01000005">
    <property type="protein sequence ID" value="GHB37662.1"/>
    <property type="molecule type" value="Genomic_DNA"/>
</dbReference>
<reference evidence="6" key="1">
    <citation type="journal article" date="2019" name="Int. J. Syst. Evol. Microbiol.">
        <title>The Global Catalogue of Microorganisms (GCM) 10K type strain sequencing project: providing services to taxonomists for standard genome sequencing and annotation.</title>
        <authorList>
            <consortium name="The Broad Institute Genomics Platform"/>
            <consortium name="The Broad Institute Genome Sequencing Center for Infectious Disease"/>
            <person name="Wu L."/>
            <person name="Ma J."/>
        </authorList>
    </citation>
    <scope>NUCLEOTIDE SEQUENCE [LARGE SCALE GENOMIC DNA]</scope>
    <source>
        <strain evidence="6">KCTC 12861</strain>
    </source>
</reference>
<keyword evidence="6" id="KW-1185">Reference proteome</keyword>
<keyword evidence="3 4" id="KW-0732">Signal</keyword>
<accession>A0ABQ3EK74</accession>
<feature type="signal peptide" evidence="4">
    <location>
        <begin position="1"/>
        <end position="22"/>
    </location>
</feature>
<dbReference type="PANTHER" id="PTHR33376">
    <property type="match status" value="1"/>
</dbReference>
<dbReference type="RefSeq" id="WP_189437500.1">
    <property type="nucleotide sequence ID" value="NZ_BMXE01000005.1"/>
</dbReference>
<name>A0ABQ3EK74_9HYPH</name>
<comment type="caution">
    <text evidence="5">The sequence shown here is derived from an EMBL/GenBank/DDBJ whole genome shotgun (WGS) entry which is preliminary data.</text>
</comment>
<organism evidence="5 6">
    <name type="scientific">Pseudovibrio japonicus</name>
    <dbReference type="NCBI Taxonomy" id="366534"/>
    <lineage>
        <taxon>Bacteria</taxon>
        <taxon>Pseudomonadati</taxon>
        <taxon>Pseudomonadota</taxon>
        <taxon>Alphaproteobacteria</taxon>
        <taxon>Hyphomicrobiales</taxon>
        <taxon>Stappiaceae</taxon>
        <taxon>Pseudovibrio</taxon>
    </lineage>
</organism>
<dbReference type="Proteomes" id="UP000637980">
    <property type="component" value="Unassembled WGS sequence"/>
</dbReference>